<sequence length="342" mass="38240">MMVEVQGYCSSTHVNTKPNRDREVSRNLLKRGHCLCLARWVVLTLKYYIVNSRSTTAVMPGRGRGMSGCISPGEELRRPGHPGKGEEHGEHESEQDGGQQEETEEDHRHRILLDRIFAILSPDDLEVQDVSKEIKGTVNQQNHLEWMVSKLCERALVERTFTPVAAKLLGLTAHHQAGSVKVVRLLMTHLQVQFDKKDELLAKDRRGLVTAALFLGEAYHYVKTEKDSPYNVLAEPALTYLDMIIQPHLINPEQEDRDEEMLVVAKLLLQNGTTLHEARAGAIQSLVQGVTEVLCCRDLRVGTRLNLLAALADLWPCLATANVNMRIQHASLAAKLGVCLNV</sequence>
<dbReference type="PANTHER" id="PTHR23254:SF16">
    <property type="entry name" value="CBP80_20-DEPENDENT TRANSLATION INITIATION FACTOR"/>
    <property type="match status" value="1"/>
</dbReference>
<name>A0AAE1K972_PETCI</name>
<organism evidence="2 3">
    <name type="scientific">Petrolisthes cinctipes</name>
    <name type="common">Flat porcelain crab</name>
    <dbReference type="NCBI Taxonomy" id="88211"/>
    <lineage>
        <taxon>Eukaryota</taxon>
        <taxon>Metazoa</taxon>
        <taxon>Ecdysozoa</taxon>
        <taxon>Arthropoda</taxon>
        <taxon>Crustacea</taxon>
        <taxon>Multicrustacea</taxon>
        <taxon>Malacostraca</taxon>
        <taxon>Eumalacostraca</taxon>
        <taxon>Eucarida</taxon>
        <taxon>Decapoda</taxon>
        <taxon>Pleocyemata</taxon>
        <taxon>Anomura</taxon>
        <taxon>Galatheoidea</taxon>
        <taxon>Porcellanidae</taxon>
        <taxon>Petrolisthes</taxon>
    </lineage>
</organism>
<dbReference type="InterPro" id="IPR016024">
    <property type="entry name" value="ARM-type_fold"/>
</dbReference>
<dbReference type="PANTHER" id="PTHR23254">
    <property type="entry name" value="EIF4G DOMAIN PROTEIN"/>
    <property type="match status" value="1"/>
</dbReference>
<evidence type="ECO:0000256" key="1">
    <source>
        <dbReference type="SAM" id="MobiDB-lite"/>
    </source>
</evidence>
<dbReference type="Proteomes" id="UP001286313">
    <property type="component" value="Unassembled WGS sequence"/>
</dbReference>
<accession>A0AAE1K972</accession>
<evidence type="ECO:0000313" key="2">
    <source>
        <dbReference type="EMBL" id="KAK3866213.1"/>
    </source>
</evidence>
<dbReference type="EMBL" id="JAWQEG010003440">
    <property type="protein sequence ID" value="KAK3866213.1"/>
    <property type="molecule type" value="Genomic_DNA"/>
</dbReference>
<dbReference type="SUPFAM" id="SSF48371">
    <property type="entry name" value="ARM repeat"/>
    <property type="match status" value="1"/>
</dbReference>
<dbReference type="GO" id="GO:0005829">
    <property type="term" value="C:cytosol"/>
    <property type="evidence" value="ECO:0007669"/>
    <property type="project" value="TreeGrafter"/>
</dbReference>
<dbReference type="Gene3D" id="1.25.40.180">
    <property type="match status" value="1"/>
</dbReference>
<feature type="region of interest" description="Disordered" evidence="1">
    <location>
        <begin position="62"/>
        <end position="105"/>
    </location>
</feature>
<feature type="compositionally biased region" description="Basic and acidic residues" evidence="1">
    <location>
        <begin position="74"/>
        <end position="94"/>
    </location>
</feature>
<feature type="region of interest" description="Disordered" evidence="1">
    <location>
        <begin position="1"/>
        <end position="22"/>
    </location>
</feature>
<keyword evidence="3" id="KW-1185">Reference proteome</keyword>
<comment type="caution">
    <text evidence="2">The sequence shown here is derived from an EMBL/GenBank/DDBJ whole genome shotgun (WGS) entry which is preliminary data.</text>
</comment>
<dbReference type="GO" id="GO:0008494">
    <property type="term" value="F:translation activator activity"/>
    <property type="evidence" value="ECO:0007669"/>
    <property type="project" value="TreeGrafter"/>
</dbReference>
<dbReference type="AlphaFoldDB" id="A0AAE1K972"/>
<reference evidence="2" key="1">
    <citation type="submission" date="2023-10" db="EMBL/GenBank/DDBJ databases">
        <title>Genome assemblies of two species of porcelain crab, Petrolisthes cinctipes and Petrolisthes manimaculis (Anomura: Porcellanidae).</title>
        <authorList>
            <person name="Angst P."/>
        </authorList>
    </citation>
    <scope>NUCLEOTIDE SEQUENCE</scope>
    <source>
        <strain evidence="2">PB745_01</strain>
        <tissue evidence="2">Gill</tissue>
    </source>
</reference>
<gene>
    <name evidence="2" type="ORF">Pcinc_028238</name>
</gene>
<feature type="compositionally biased region" description="Acidic residues" evidence="1">
    <location>
        <begin position="95"/>
        <end position="104"/>
    </location>
</feature>
<protein>
    <submittedName>
        <fullName evidence="2">Uncharacterized protein</fullName>
    </submittedName>
</protein>
<feature type="compositionally biased region" description="Polar residues" evidence="1">
    <location>
        <begin position="8"/>
        <end position="17"/>
    </location>
</feature>
<dbReference type="GO" id="GO:0006446">
    <property type="term" value="P:regulation of translational initiation"/>
    <property type="evidence" value="ECO:0007669"/>
    <property type="project" value="TreeGrafter"/>
</dbReference>
<evidence type="ECO:0000313" key="3">
    <source>
        <dbReference type="Proteomes" id="UP001286313"/>
    </source>
</evidence>
<dbReference type="InterPro" id="IPR051367">
    <property type="entry name" value="mRNA_TranslReg/HistoneTransl"/>
</dbReference>
<proteinExistence type="predicted"/>